<dbReference type="EMBL" id="JAULSR010000001">
    <property type="protein sequence ID" value="KAK0636037.1"/>
    <property type="molecule type" value="Genomic_DNA"/>
</dbReference>
<dbReference type="Proteomes" id="UP001174934">
    <property type="component" value="Unassembled WGS sequence"/>
</dbReference>
<evidence type="ECO:0000313" key="2">
    <source>
        <dbReference type="EMBL" id="KAK0636037.1"/>
    </source>
</evidence>
<feature type="transmembrane region" description="Helical" evidence="1">
    <location>
        <begin position="144"/>
        <end position="163"/>
    </location>
</feature>
<keyword evidence="1" id="KW-0472">Membrane</keyword>
<reference evidence="2" key="1">
    <citation type="submission" date="2023-06" db="EMBL/GenBank/DDBJ databases">
        <title>Genome-scale phylogeny and comparative genomics of the fungal order Sordariales.</title>
        <authorList>
            <consortium name="Lawrence Berkeley National Laboratory"/>
            <person name="Hensen N."/>
            <person name="Bonometti L."/>
            <person name="Westerberg I."/>
            <person name="Brannstrom I.O."/>
            <person name="Guillou S."/>
            <person name="Cros-Aarteil S."/>
            <person name="Calhoun S."/>
            <person name="Haridas S."/>
            <person name="Kuo A."/>
            <person name="Mondo S."/>
            <person name="Pangilinan J."/>
            <person name="Riley R."/>
            <person name="LaButti K."/>
            <person name="Andreopoulos B."/>
            <person name="Lipzen A."/>
            <person name="Chen C."/>
            <person name="Yanf M."/>
            <person name="Daum C."/>
            <person name="Ng V."/>
            <person name="Clum A."/>
            <person name="Steindorff A."/>
            <person name="Ohm R."/>
            <person name="Martin F."/>
            <person name="Silar P."/>
            <person name="Natvig D."/>
            <person name="Lalanne C."/>
            <person name="Gautier V."/>
            <person name="Ament-velasquez S.L."/>
            <person name="Kruys A."/>
            <person name="Hutchinson M.I."/>
            <person name="Powell A.J."/>
            <person name="Barry K."/>
            <person name="Miller A.N."/>
            <person name="Grigoriev I.V."/>
            <person name="Debuchy R."/>
            <person name="Gladieux P."/>
            <person name="Thoren M.H."/>
            <person name="Johannesson H."/>
        </authorList>
    </citation>
    <scope>NUCLEOTIDE SEQUENCE</scope>
    <source>
        <strain evidence="2">SMH3391-2</strain>
    </source>
</reference>
<gene>
    <name evidence="2" type="ORF">B0T17DRAFT_66543</name>
</gene>
<proteinExistence type="predicted"/>
<evidence type="ECO:0000313" key="3">
    <source>
        <dbReference type="Proteomes" id="UP001174934"/>
    </source>
</evidence>
<name>A0AA40CEZ4_9PEZI</name>
<keyword evidence="1" id="KW-1133">Transmembrane helix</keyword>
<keyword evidence="1" id="KW-0812">Transmembrane</keyword>
<sequence>MSFRSRARRTRASGGRCDGWWTLDEGRTASLVGCCVIALPSPSTNNKRRPPQVAWWWLTMTCQETRTRCDLDEGSTVVSHQPISQFDGALVSAILTPPACPARPCSRPPPASAPRSINRSGVCVCVCSSYFFFCARVTTLPPGWWLLMCISILFLSRVAFAHGTNKPPRTARNCP</sequence>
<accession>A0AA40CEZ4</accession>
<dbReference type="AlphaFoldDB" id="A0AA40CEZ4"/>
<organism evidence="2 3">
    <name type="scientific">Bombardia bombarda</name>
    <dbReference type="NCBI Taxonomy" id="252184"/>
    <lineage>
        <taxon>Eukaryota</taxon>
        <taxon>Fungi</taxon>
        <taxon>Dikarya</taxon>
        <taxon>Ascomycota</taxon>
        <taxon>Pezizomycotina</taxon>
        <taxon>Sordariomycetes</taxon>
        <taxon>Sordariomycetidae</taxon>
        <taxon>Sordariales</taxon>
        <taxon>Lasiosphaeriaceae</taxon>
        <taxon>Bombardia</taxon>
    </lineage>
</organism>
<evidence type="ECO:0000256" key="1">
    <source>
        <dbReference type="SAM" id="Phobius"/>
    </source>
</evidence>
<comment type="caution">
    <text evidence="2">The sequence shown here is derived from an EMBL/GenBank/DDBJ whole genome shotgun (WGS) entry which is preliminary data.</text>
</comment>
<protein>
    <submittedName>
        <fullName evidence="2">Uncharacterized protein</fullName>
    </submittedName>
</protein>
<feature type="transmembrane region" description="Helical" evidence="1">
    <location>
        <begin position="117"/>
        <end position="138"/>
    </location>
</feature>
<keyword evidence="3" id="KW-1185">Reference proteome</keyword>